<name>A0A1A9V194_GLOAU</name>
<dbReference type="GO" id="GO:0006508">
    <property type="term" value="P:proteolysis"/>
    <property type="evidence" value="ECO:0007669"/>
    <property type="project" value="UniProtKB-KW"/>
</dbReference>
<dbReference type="VEuPathDB" id="VectorBase:GAUT022566"/>
<keyword evidence="1" id="KW-0645">Protease</keyword>
<dbReference type="PROSITE" id="PS50240">
    <property type="entry name" value="TRYPSIN_DOM"/>
    <property type="match status" value="1"/>
</dbReference>
<evidence type="ECO:0000256" key="4">
    <source>
        <dbReference type="ARBA" id="ARBA00023157"/>
    </source>
</evidence>
<dbReference type="GO" id="GO:0004252">
    <property type="term" value="F:serine-type endopeptidase activity"/>
    <property type="evidence" value="ECO:0007669"/>
    <property type="project" value="InterPro"/>
</dbReference>
<dbReference type="STRING" id="7395.A0A1A9V194"/>
<keyword evidence="7" id="KW-1185">Reference proteome</keyword>
<keyword evidence="2" id="KW-0378">Hydrolase</keyword>
<feature type="domain" description="Peptidase S1" evidence="5">
    <location>
        <begin position="164"/>
        <end position="426"/>
    </location>
</feature>
<dbReference type="PANTHER" id="PTHR24276">
    <property type="entry name" value="POLYSERASE-RELATED"/>
    <property type="match status" value="1"/>
</dbReference>
<evidence type="ECO:0000259" key="5">
    <source>
        <dbReference type="PROSITE" id="PS50240"/>
    </source>
</evidence>
<evidence type="ECO:0000313" key="6">
    <source>
        <dbReference type="EnsemblMetazoa" id="GAUT022566-PA"/>
    </source>
</evidence>
<dbReference type="SUPFAM" id="SSF50494">
    <property type="entry name" value="Trypsin-like serine proteases"/>
    <property type="match status" value="2"/>
</dbReference>
<keyword evidence="3" id="KW-0720">Serine protease</keyword>
<reference evidence="6" key="1">
    <citation type="submission" date="2020-05" db="UniProtKB">
        <authorList>
            <consortium name="EnsemblMetazoa"/>
        </authorList>
    </citation>
    <scope>IDENTIFICATION</scope>
    <source>
        <strain evidence="6">TTRI</strain>
    </source>
</reference>
<protein>
    <recommendedName>
        <fullName evidence="5">Peptidase S1 domain-containing protein</fullName>
    </recommendedName>
</protein>
<dbReference type="InterPro" id="IPR050430">
    <property type="entry name" value="Peptidase_S1"/>
</dbReference>
<dbReference type="InterPro" id="IPR043504">
    <property type="entry name" value="Peptidase_S1_PA_chymotrypsin"/>
</dbReference>
<evidence type="ECO:0000256" key="3">
    <source>
        <dbReference type="ARBA" id="ARBA00022825"/>
    </source>
</evidence>
<organism evidence="6 7">
    <name type="scientific">Glossina austeni</name>
    <name type="common">Savannah tsetse fly</name>
    <dbReference type="NCBI Taxonomy" id="7395"/>
    <lineage>
        <taxon>Eukaryota</taxon>
        <taxon>Metazoa</taxon>
        <taxon>Ecdysozoa</taxon>
        <taxon>Arthropoda</taxon>
        <taxon>Hexapoda</taxon>
        <taxon>Insecta</taxon>
        <taxon>Pterygota</taxon>
        <taxon>Neoptera</taxon>
        <taxon>Endopterygota</taxon>
        <taxon>Diptera</taxon>
        <taxon>Brachycera</taxon>
        <taxon>Muscomorpha</taxon>
        <taxon>Hippoboscoidea</taxon>
        <taxon>Glossinidae</taxon>
        <taxon>Glossina</taxon>
    </lineage>
</organism>
<proteinExistence type="predicted"/>
<dbReference type="AlphaFoldDB" id="A0A1A9V194"/>
<dbReference type="InterPro" id="IPR009003">
    <property type="entry name" value="Peptidase_S1_PA"/>
</dbReference>
<dbReference type="InterPro" id="IPR001254">
    <property type="entry name" value="Trypsin_dom"/>
</dbReference>
<sequence>MLSLVSSNVSYGFVASNIIREPPNISLVFGITVRVEGVLCTWCIASFEVSEELDIDDAQSSSSELVIRLCMSSDNDSIETSKRLVLSSNDPKLLSVSKDLLGQDLVWLELLTVRHLDVIYVDIPVQDKPERKLTNKYYHLLKCTRSTSYIENCSTGSGEFGILIVQHSLCQDYHEYAKYVVSLRKQREKSFGESHFCAATIIKDDMVLTAGNCALQSRHGKPLWHYKVVTGTPIRTIPSHGTGERPWLYFEVYEVSVDFERTIDLAIIRVTPSFNLGSDAVAVVQLALDLYEGGEECYVGGWGDQRIGYDDHISFDKVTLSSDSTCIEKHPTYRFDITCASNSFDPVCKMDWGGPLICAGKLAAVLVGSEYCGEKKPCIYYSVKPVQCRKIKNLPSICNSAVMKCKLHVQLDAQHSNFYWAKGCSTDNIALIKTREEHILDKKAIIKLAEGTVCAVIDGSFSKTNVVQVQSTVISNITCVGARIGDYLILTAAQCFTDEYPPYSVVTLGDKKYQARYVLRHAEFRGGQRDNIGVIKIREYISTDDLVITQHAQEPQDANVRCMVDDGKFSTVTEFGICLSTCLRPFDRFFRLGCFGGRRKILP</sequence>
<dbReference type="Pfam" id="PF00089">
    <property type="entry name" value="Trypsin"/>
    <property type="match status" value="1"/>
</dbReference>
<evidence type="ECO:0000313" key="7">
    <source>
        <dbReference type="Proteomes" id="UP000078200"/>
    </source>
</evidence>
<dbReference type="Proteomes" id="UP000078200">
    <property type="component" value="Unassembled WGS sequence"/>
</dbReference>
<dbReference type="EnsemblMetazoa" id="GAUT022566-RA">
    <property type="protein sequence ID" value="GAUT022566-PA"/>
    <property type="gene ID" value="GAUT022566"/>
</dbReference>
<accession>A0A1A9V194</accession>
<evidence type="ECO:0000256" key="2">
    <source>
        <dbReference type="ARBA" id="ARBA00022801"/>
    </source>
</evidence>
<dbReference type="SMART" id="SM00020">
    <property type="entry name" value="Tryp_SPc"/>
    <property type="match status" value="1"/>
</dbReference>
<evidence type="ECO:0000256" key="1">
    <source>
        <dbReference type="ARBA" id="ARBA00022670"/>
    </source>
</evidence>
<keyword evidence="4" id="KW-1015">Disulfide bond</keyword>
<dbReference type="Gene3D" id="2.40.10.10">
    <property type="entry name" value="Trypsin-like serine proteases"/>
    <property type="match status" value="3"/>
</dbReference>
<dbReference type="PANTHER" id="PTHR24276:SF98">
    <property type="entry name" value="FI18310P1-RELATED"/>
    <property type="match status" value="1"/>
</dbReference>